<evidence type="ECO:0000313" key="8">
    <source>
        <dbReference type="Proteomes" id="UP000324781"/>
    </source>
</evidence>
<dbReference type="OrthoDB" id="9784538at2"/>
<dbReference type="RefSeq" id="WP_149678492.1">
    <property type="nucleotide sequence ID" value="NZ_DAONMB010000021.1"/>
</dbReference>
<dbReference type="CDD" id="cd06579">
    <property type="entry name" value="TM_PBP1_transp_AraH_like"/>
    <property type="match status" value="1"/>
</dbReference>
<dbReference type="AlphaFoldDB" id="A0A1M6FG89"/>
<dbReference type="InterPro" id="IPR001851">
    <property type="entry name" value="ABC_transp_permease"/>
</dbReference>
<dbReference type="PANTHER" id="PTHR32196">
    <property type="entry name" value="ABC TRANSPORTER PERMEASE PROTEIN YPHD-RELATED-RELATED"/>
    <property type="match status" value="1"/>
</dbReference>
<feature type="transmembrane region" description="Helical" evidence="6">
    <location>
        <begin position="307"/>
        <end position="326"/>
    </location>
</feature>
<feature type="transmembrane region" description="Helical" evidence="6">
    <location>
        <begin position="106"/>
        <end position="125"/>
    </location>
</feature>
<evidence type="ECO:0000256" key="3">
    <source>
        <dbReference type="ARBA" id="ARBA00022692"/>
    </source>
</evidence>
<organism evidence="7 8">
    <name type="scientific">Thermoclostridium caenicola</name>
    <dbReference type="NCBI Taxonomy" id="659425"/>
    <lineage>
        <taxon>Bacteria</taxon>
        <taxon>Bacillati</taxon>
        <taxon>Bacillota</taxon>
        <taxon>Clostridia</taxon>
        <taxon>Eubacteriales</taxon>
        <taxon>Oscillospiraceae</taxon>
        <taxon>Thermoclostridium</taxon>
    </lineage>
</organism>
<feature type="transmembrane region" description="Helical" evidence="6">
    <location>
        <begin position="175"/>
        <end position="197"/>
    </location>
</feature>
<dbReference type="GO" id="GO:0005886">
    <property type="term" value="C:plasma membrane"/>
    <property type="evidence" value="ECO:0007669"/>
    <property type="project" value="UniProtKB-SubCell"/>
</dbReference>
<proteinExistence type="predicted"/>
<dbReference type="PANTHER" id="PTHR32196:SF72">
    <property type="entry name" value="RIBOSE IMPORT PERMEASE PROTEIN RBSC"/>
    <property type="match status" value="1"/>
</dbReference>
<evidence type="ECO:0000256" key="6">
    <source>
        <dbReference type="SAM" id="Phobius"/>
    </source>
</evidence>
<dbReference type="Proteomes" id="UP000324781">
    <property type="component" value="Unassembled WGS sequence"/>
</dbReference>
<evidence type="ECO:0000313" key="7">
    <source>
        <dbReference type="EMBL" id="SHI96730.1"/>
    </source>
</evidence>
<gene>
    <name evidence="7" type="ORF">SAMN05444373_101711</name>
</gene>
<evidence type="ECO:0000256" key="2">
    <source>
        <dbReference type="ARBA" id="ARBA00022475"/>
    </source>
</evidence>
<dbReference type="GO" id="GO:0022857">
    <property type="term" value="F:transmembrane transporter activity"/>
    <property type="evidence" value="ECO:0007669"/>
    <property type="project" value="InterPro"/>
</dbReference>
<keyword evidence="8" id="KW-1185">Reference proteome</keyword>
<name>A0A1M6FG89_9FIRM</name>
<keyword evidence="3 6" id="KW-0812">Transmembrane</keyword>
<feature type="transmembrane region" description="Helical" evidence="6">
    <location>
        <begin position="228"/>
        <end position="250"/>
    </location>
</feature>
<evidence type="ECO:0000256" key="1">
    <source>
        <dbReference type="ARBA" id="ARBA00004651"/>
    </source>
</evidence>
<feature type="transmembrane region" description="Helical" evidence="6">
    <location>
        <begin position="27"/>
        <end position="46"/>
    </location>
</feature>
<keyword evidence="4 6" id="KW-1133">Transmembrane helix</keyword>
<keyword evidence="2" id="KW-1003">Cell membrane</keyword>
<reference evidence="7 8" key="1">
    <citation type="submission" date="2016-11" db="EMBL/GenBank/DDBJ databases">
        <authorList>
            <person name="Varghese N."/>
            <person name="Submissions S."/>
        </authorList>
    </citation>
    <scope>NUCLEOTIDE SEQUENCE [LARGE SCALE GENOMIC DNA]</scope>
    <source>
        <strain evidence="7 8">DSM 19027</strain>
    </source>
</reference>
<dbReference type="EMBL" id="FQZP01000017">
    <property type="protein sequence ID" value="SHI96730.1"/>
    <property type="molecule type" value="Genomic_DNA"/>
</dbReference>
<accession>A0A1M6FG89</accession>
<keyword evidence="5 6" id="KW-0472">Membrane</keyword>
<evidence type="ECO:0000256" key="5">
    <source>
        <dbReference type="ARBA" id="ARBA00023136"/>
    </source>
</evidence>
<sequence>MERAASSKKSNVAYLANGIKHWFKDNLGIIIALLVLCVALSVNPITAKTFLTVKNIFNVLRQISTNLFLACGMTMVIILGGIDLSVGSIIALSGCLAAGAVVRYNLPLGVALLIGVLVGLTIGLFNGVVISRTTIPPFIVTLATMNIAKGLAYVYTGGSPVRVVTKEWQFLGAGYIGSVPTPVIILIVVLIVTAIIMNKTRMGRYIYAVGGNAQAAEFSGIKVSRVKFFVYAYSGLMAGLAGIVLASRMYSGQPTAGEGAEMDAIAAVVVGGTSMAGGYGKIGGTIIGGLIIGILNNGLNLLNVNSFWQYVIKGAVILLAVFIDYLRQENKDRIKVSVK</sequence>
<protein>
    <submittedName>
        <fullName evidence="7">Monosaccharide ABC transporter membrane protein, CUT2 family</fullName>
    </submittedName>
</protein>
<dbReference type="Pfam" id="PF02653">
    <property type="entry name" value="BPD_transp_2"/>
    <property type="match status" value="1"/>
</dbReference>
<evidence type="ECO:0000256" key="4">
    <source>
        <dbReference type="ARBA" id="ARBA00022989"/>
    </source>
</evidence>
<feature type="transmembrane region" description="Helical" evidence="6">
    <location>
        <begin position="137"/>
        <end position="155"/>
    </location>
</feature>
<feature type="transmembrane region" description="Helical" evidence="6">
    <location>
        <begin position="67"/>
        <end position="100"/>
    </location>
</feature>
<comment type="subcellular location">
    <subcellularLocation>
        <location evidence="1">Cell membrane</location>
        <topology evidence="1">Multi-pass membrane protein</topology>
    </subcellularLocation>
</comment>